<sequence>MAIWTEPYYNCVFIVSEAESMHHVATRKCQIPDLVPSVPNMMPRRYHDDVSIVSGGNCRRRWEDRWDVGIATRRQRYLQLQKVLNMRKPPSSSSILSLLPSPSLSGKQQQHVVNEQQQQVAGSSTDRAPTPFTVVCTKDSCSVALCLTPKIKSHCRQEIQVQSLICFDDLQSRGCSLLIVRSLALLFELAHDDDSHHADDDHDDDEGGAARKQ</sequence>
<evidence type="ECO:0000256" key="1">
    <source>
        <dbReference type="SAM" id="MobiDB-lite"/>
    </source>
</evidence>
<feature type="region of interest" description="Disordered" evidence="1">
    <location>
        <begin position="194"/>
        <end position="213"/>
    </location>
</feature>
<reference evidence="2" key="2">
    <citation type="submission" date="2018-05" db="EMBL/GenBank/DDBJ databases">
        <title>OgluRS3 (Oryza glumaepatula Reference Sequence Version 3).</title>
        <authorList>
            <person name="Zhang J."/>
            <person name="Kudrna D."/>
            <person name="Lee S."/>
            <person name="Talag J."/>
            <person name="Welchert J."/>
            <person name="Wing R.A."/>
        </authorList>
    </citation>
    <scope>NUCLEOTIDE SEQUENCE [LARGE SCALE GENOMIC DNA]</scope>
</reference>
<dbReference type="Gramene" id="OGLUM10G11370.1">
    <property type="protein sequence ID" value="OGLUM10G11370.1"/>
    <property type="gene ID" value="OGLUM10G11370"/>
</dbReference>
<organism evidence="2">
    <name type="scientific">Oryza glumipatula</name>
    <dbReference type="NCBI Taxonomy" id="40148"/>
    <lineage>
        <taxon>Eukaryota</taxon>
        <taxon>Viridiplantae</taxon>
        <taxon>Streptophyta</taxon>
        <taxon>Embryophyta</taxon>
        <taxon>Tracheophyta</taxon>
        <taxon>Spermatophyta</taxon>
        <taxon>Magnoliopsida</taxon>
        <taxon>Liliopsida</taxon>
        <taxon>Poales</taxon>
        <taxon>Poaceae</taxon>
        <taxon>BOP clade</taxon>
        <taxon>Oryzoideae</taxon>
        <taxon>Oryzeae</taxon>
        <taxon>Oryzinae</taxon>
        <taxon>Oryza</taxon>
    </lineage>
</organism>
<reference evidence="2" key="1">
    <citation type="submission" date="2015-04" db="UniProtKB">
        <authorList>
            <consortium name="EnsemblPlants"/>
        </authorList>
    </citation>
    <scope>IDENTIFICATION</scope>
</reference>
<dbReference type="Proteomes" id="UP000026961">
    <property type="component" value="Chromosome 10"/>
</dbReference>
<name>A0A0E0BB31_9ORYZ</name>
<keyword evidence="3" id="KW-1185">Reference proteome</keyword>
<dbReference type="HOGENOM" id="CLU_078646_0_0_1"/>
<dbReference type="EnsemblPlants" id="OGLUM10G11370.1">
    <property type="protein sequence ID" value="OGLUM10G11370.1"/>
    <property type="gene ID" value="OGLUM10G11370"/>
</dbReference>
<evidence type="ECO:0000313" key="2">
    <source>
        <dbReference type="EnsemblPlants" id="OGLUM10G11370.1"/>
    </source>
</evidence>
<dbReference type="AlphaFoldDB" id="A0A0E0BB31"/>
<protein>
    <submittedName>
        <fullName evidence="2">Uncharacterized protein</fullName>
    </submittedName>
</protein>
<accession>A0A0E0BB31</accession>
<proteinExistence type="predicted"/>
<evidence type="ECO:0000313" key="3">
    <source>
        <dbReference type="Proteomes" id="UP000026961"/>
    </source>
</evidence>